<protein>
    <submittedName>
        <fullName evidence="2">Uncharacterized protein</fullName>
    </submittedName>
</protein>
<dbReference type="RefSeq" id="XP_060412142.1">
    <property type="nucleotide sequence ID" value="XM_060552098.1"/>
</dbReference>
<dbReference type="EMBL" id="JAHLJV010000048">
    <property type="protein sequence ID" value="KAK1585089.1"/>
    <property type="molecule type" value="Genomic_DNA"/>
</dbReference>
<comment type="caution">
    <text evidence="2">The sequence shown here is derived from an EMBL/GenBank/DDBJ whole genome shotgun (WGS) entry which is preliminary data.</text>
</comment>
<name>A0AAD8PW68_9PEZI</name>
<sequence length="328" mass="36185">MSDAKWEAAATLATLREGEAKKAKKTGQGPWRFLYPSFERVNGVGRGSGWRERCHRQLVWDEWLCAILTCYCHPIPGTRCGACVVDPEIHGNAQSGNVYCRMLFPALQTARAACHRPGVLRREGDLNGLAMASLGGILQRGRGRHSYTGKLVEHTTPKIRAHSRRKPWASRSAVRARLELAWELRQRLGQAEARGLRVGGLVRYGRLAMDMQHLSPPIARVKSDGWVNGSLSVAREHHRNRSRGSPPFRGSETRQFQRLGRRGCGHIRCTFPRSRAAGGYLAARMTSRVALGGHYAGVEGGGGGWMAGWKGIPKHRGDGLADVFASLR</sequence>
<proteinExistence type="predicted"/>
<feature type="region of interest" description="Disordered" evidence="1">
    <location>
        <begin position="236"/>
        <end position="256"/>
    </location>
</feature>
<evidence type="ECO:0000313" key="3">
    <source>
        <dbReference type="Proteomes" id="UP001230504"/>
    </source>
</evidence>
<keyword evidence="3" id="KW-1185">Reference proteome</keyword>
<dbReference type="GeneID" id="85436338"/>
<gene>
    <name evidence="2" type="ORF">LY79DRAFT_278607</name>
</gene>
<dbReference type="AlphaFoldDB" id="A0AAD8PW68"/>
<dbReference type="Proteomes" id="UP001230504">
    <property type="component" value="Unassembled WGS sequence"/>
</dbReference>
<evidence type="ECO:0000256" key="1">
    <source>
        <dbReference type="SAM" id="MobiDB-lite"/>
    </source>
</evidence>
<evidence type="ECO:0000313" key="2">
    <source>
        <dbReference type="EMBL" id="KAK1585089.1"/>
    </source>
</evidence>
<organism evidence="2 3">
    <name type="scientific">Colletotrichum navitas</name>
    <dbReference type="NCBI Taxonomy" id="681940"/>
    <lineage>
        <taxon>Eukaryota</taxon>
        <taxon>Fungi</taxon>
        <taxon>Dikarya</taxon>
        <taxon>Ascomycota</taxon>
        <taxon>Pezizomycotina</taxon>
        <taxon>Sordariomycetes</taxon>
        <taxon>Hypocreomycetidae</taxon>
        <taxon>Glomerellales</taxon>
        <taxon>Glomerellaceae</taxon>
        <taxon>Colletotrichum</taxon>
        <taxon>Colletotrichum graminicola species complex</taxon>
    </lineage>
</organism>
<reference evidence="2" key="1">
    <citation type="submission" date="2021-06" db="EMBL/GenBank/DDBJ databases">
        <title>Comparative genomics, transcriptomics and evolutionary studies reveal genomic signatures of adaptation to plant cell wall in hemibiotrophic fungi.</title>
        <authorList>
            <consortium name="DOE Joint Genome Institute"/>
            <person name="Baroncelli R."/>
            <person name="Diaz J.F."/>
            <person name="Benocci T."/>
            <person name="Peng M."/>
            <person name="Battaglia E."/>
            <person name="Haridas S."/>
            <person name="Andreopoulos W."/>
            <person name="Labutti K."/>
            <person name="Pangilinan J."/>
            <person name="Floch G.L."/>
            <person name="Makela M.R."/>
            <person name="Henrissat B."/>
            <person name="Grigoriev I.V."/>
            <person name="Crouch J.A."/>
            <person name="De Vries R.P."/>
            <person name="Sukno S.A."/>
            <person name="Thon M.R."/>
        </authorList>
    </citation>
    <scope>NUCLEOTIDE SEQUENCE</scope>
    <source>
        <strain evidence="2">CBS 125086</strain>
    </source>
</reference>
<accession>A0AAD8PW68</accession>